<keyword evidence="10 12" id="KW-0739">Sodium transport</keyword>
<dbReference type="Gene3D" id="1.10.287.770">
    <property type="entry name" value="YojJ-like"/>
    <property type="match status" value="1"/>
</dbReference>
<dbReference type="AlphaFoldDB" id="A0A1I8NPJ0"/>
<dbReference type="OrthoDB" id="6021021at2759"/>
<dbReference type="Proteomes" id="UP000095300">
    <property type="component" value="Unassembled WGS sequence"/>
</dbReference>
<evidence type="ECO:0000256" key="3">
    <source>
        <dbReference type="ARBA" id="ARBA00022448"/>
    </source>
</evidence>
<dbReference type="PANTHER" id="PTHR11690:SF243">
    <property type="entry name" value="PICKPOCKET 12-RELATED"/>
    <property type="match status" value="1"/>
</dbReference>
<evidence type="ECO:0000256" key="2">
    <source>
        <dbReference type="ARBA" id="ARBA00007193"/>
    </source>
</evidence>
<evidence type="ECO:0000256" key="13">
    <source>
        <dbReference type="SAM" id="Phobius"/>
    </source>
</evidence>
<dbReference type="GO" id="GO:0005886">
    <property type="term" value="C:plasma membrane"/>
    <property type="evidence" value="ECO:0007669"/>
    <property type="project" value="TreeGrafter"/>
</dbReference>
<dbReference type="VEuPathDB" id="VectorBase:SCAU000906"/>
<evidence type="ECO:0000256" key="1">
    <source>
        <dbReference type="ARBA" id="ARBA00004141"/>
    </source>
</evidence>
<evidence type="ECO:0000256" key="7">
    <source>
        <dbReference type="ARBA" id="ARBA00023053"/>
    </source>
</evidence>
<evidence type="ECO:0000256" key="12">
    <source>
        <dbReference type="RuleBase" id="RU000679"/>
    </source>
</evidence>
<comment type="subcellular location">
    <subcellularLocation>
        <location evidence="1">Membrane</location>
        <topology evidence="1">Multi-pass membrane protein</topology>
    </subcellularLocation>
</comment>
<dbReference type="EnsemblMetazoa" id="SCAU000906-RA">
    <property type="protein sequence ID" value="SCAU000906-PA"/>
    <property type="gene ID" value="SCAU000906"/>
</dbReference>
<evidence type="ECO:0000256" key="5">
    <source>
        <dbReference type="ARBA" id="ARBA00022692"/>
    </source>
</evidence>
<keyword evidence="15" id="KW-1185">Reference proteome</keyword>
<keyword evidence="5 12" id="KW-0812">Transmembrane</keyword>
<evidence type="ECO:0008006" key="16">
    <source>
        <dbReference type="Google" id="ProtNLM"/>
    </source>
</evidence>
<comment type="similarity">
    <text evidence="2 12">Belongs to the amiloride-sensitive sodium channel (TC 1.A.6) family.</text>
</comment>
<evidence type="ECO:0000256" key="4">
    <source>
        <dbReference type="ARBA" id="ARBA00022461"/>
    </source>
</evidence>
<keyword evidence="7" id="KW-0915">Sodium</keyword>
<dbReference type="GO" id="GO:0015280">
    <property type="term" value="F:ligand-gated sodium channel activity"/>
    <property type="evidence" value="ECO:0007669"/>
    <property type="project" value="TreeGrafter"/>
</dbReference>
<dbReference type="Pfam" id="PF00858">
    <property type="entry name" value="ASC"/>
    <property type="match status" value="1"/>
</dbReference>
<keyword evidence="6 13" id="KW-1133">Transmembrane helix</keyword>
<dbReference type="STRING" id="35570.A0A1I8NPJ0"/>
<keyword evidence="3 12" id="KW-0813">Transport</keyword>
<proteinExistence type="inferred from homology"/>
<feature type="transmembrane region" description="Helical" evidence="13">
    <location>
        <begin position="480"/>
        <end position="501"/>
    </location>
</feature>
<evidence type="ECO:0000256" key="11">
    <source>
        <dbReference type="ARBA" id="ARBA00023303"/>
    </source>
</evidence>
<reference evidence="14" key="1">
    <citation type="submission" date="2020-05" db="UniProtKB">
        <authorList>
            <consortium name="EnsemblMetazoa"/>
        </authorList>
    </citation>
    <scope>IDENTIFICATION</scope>
    <source>
        <strain evidence="14">USDA</strain>
    </source>
</reference>
<evidence type="ECO:0000313" key="15">
    <source>
        <dbReference type="Proteomes" id="UP000095300"/>
    </source>
</evidence>
<dbReference type="Gene3D" id="2.60.470.10">
    <property type="entry name" value="Acid-sensing ion channels like domains"/>
    <property type="match status" value="1"/>
</dbReference>
<sequence length="555" mass="63891">MVYTAAMTLNNFKPKEKQSFLKCMETNLKRFPIETALNGLKYINDKERNMWERGYYLLSFVVNFLMGIYMTIYFLNKWKSTPVIISVNSETTSITDIPFPSVTFCNMNQAIRSRVKDFSENSPEYALLQKICFRKFNFTGYSNFKPRCEGDTLGKFITKNSQSCSEMFVFCKFGPNEENCTDLFREILLDEGLCCVFNQVHPLFLFKGEHKLIRDYTSSNGSTIIPIKWTFEDGYVKPLPKQFYPRPALGLGVSMGLTVVLNANQDEYFCSSTNGAGFKMLLYNPIDLPHIKEAGLPIELGQQTRVRLNTRIMSAAPTLREVSPKERQCYFSDEKQLLFYKYYTRRNCELECDTQLILRLCNCIPFNMPMIVENSSVCFLQHMSCLDMANHLLDDEQTKACKRECLTGCHDLLYYPDFFKASFIKRRYQVQDPFFANFSEEMMQHDLAQVSIYYKYNFVRGHIKAPYTGLTEFLSQTGGVLGLMIGFSVMCLAEIFYFGFLKSFIDVYLRRPPQKLSPTDDGVGGDGKSINMQEVGPISAGLQSAKHLYAFSVRS</sequence>
<keyword evidence="9 13" id="KW-0472">Membrane</keyword>
<feature type="transmembrane region" description="Helical" evidence="13">
    <location>
        <begin position="55"/>
        <end position="75"/>
    </location>
</feature>
<evidence type="ECO:0000313" key="14">
    <source>
        <dbReference type="EnsemblMetazoa" id="SCAU000906-PA"/>
    </source>
</evidence>
<protein>
    <recommendedName>
        <fullName evidence="16">Pickpocket protein 28-like</fullName>
    </recommendedName>
</protein>
<evidence type="ECO:0000256" key="6">
    <source>
        <dbReference type="ARBA" id="ARBA00022989"/>
    </source>
</evidence>
<dbReference type="InterPro" id="IPR001873">
    <property type="entry name" value="ENaC"/>
</dbReference>
<accession>A0A1I8NPJ0</accession>
<evidence type="ECO:0000256" key="10">
    <source>
        <dbReference type="ARBA" id="ARBA00023201"/>
    </source>
</evidence>
<organism evidence="14 15">
    <name type="scientific">Stomoxys calcitrans</name>
    <name type="common">Stable fly</name>
    <name type="synonym">Conops calcitrans</name>
    <dbReference type="NCBI Taxonomy" id="35570"/>
    <lineage>
        <taxon>Eukaryota</taxon>
        <taxon>Metazoa</taxon>
        <taxon>Ecdysozoa</taxon>
        <taxon>Arthropoda</taxon>
        <taxon>Hexapoda</taxon>
        <taxon>Insecta</taxon>
        <taxon>Pterygota</taxon>
        <taxon>Neoptera</taxon>
        <taxon>Endopterygota</taxon>
        <taxon>Diptera</taxon>
        <taxon>Brachycera</taxon>
        <taxon>Muscomorpha</taxon>
        <taxon>Muscoidea</taxon>
        <taxon>Muscidae</taxon>
        <taxon>Stomoxys</taxon>
    </lineage>
</organism>
<name>A0A1I8NPJ0_STOCA</name>
<evidence type="ECO:0000256" key="8">
    <source>
        <dbReference type="ARBA" id="ARBA00023065"/>
    </source>
</evidence>
<dbReference type="PRINTS" id="PR01078">
    <property type="entry name" value="AMINACHANNEL"/>
</dbReference>
<keyword evidence="4 12" id="KW-0894">Sodium channel</keyword>
<keyword evidence="8 12" id="KW-0406">Ion transport</keyword>
<keyword evidence="11 12" id="KW-0407">Ion channel</keyword>
<dbReference type="PANTHER" id="PTHR11690">
    <property type="entry name" value="AMILORIDE-SENSITIVE SODIUM CHANNEL-RELATED"/>
    <property type="match status" value="1"/>
</dbReference>
<gene>
    <name evidence="14" type="primary">106086066</name>
</gene>
<evidence type="ECO:0000256" key="9">
    <source>
        <dbReference type="ARBA" id="ARBA00023136"/>
    </source>
</evidence>